<feature type="signal peptide" evidence="1">
    <location>
        <begin position="1"/>
        <end position="25"/>
    </location>
</feature>
<feature type="domain" description="PRC-barrel" evidence="2">
    <location>
        <begin position="45"/>
        <end position="111"/>
    </location>
</feature>
<evidence type="ECO:0000256" key="1">
    <source>
        <dbReference type="SAM" id="SignalP"/>
    </source>
</evidence>
<gene>
    <name evidence="3" type="ORF">BAU07_04780</name>
</gene>
<evidence type="ECO:0000313" key="3">
    <source>
        <dbReference type="EMBL" id="ANN76519.1"/>
    </source>
</evidence>
<dbReference type="OrthoDB" id="9004447at2"/>
<name>A0A193GB68_9BORD</name>
<protein>
    <submittedName>
        <fullName evidence="3">Photosystem reaction center subunit H</fullName>
    </submittedName>
</protein>
<dbReference type="Gene3D" id="2.30.30.240">
    <property type="entry name" value="PRC-barrel domain"/>
    <property type="match status" value="1"/>
</dbReference>
<proteinExistence type="predicted"/>
<dbReference type="InterPro" id="IPR011033">
    <property type="entry name" value="PRC_barrel-like_sf"/>
</dbReference>
<evidence type="ECO:0000313" key="4">
    <source>
        <dbReference type="Proteomes" id="UP000091926"/>
    </source>
</evidence>
<dbReference type="Proteomes" id="UP000091926">
    <property type="component" value="Chromosome"/>
</dbReference>
<organism evidence="3 4">
    <name type="scientific">Bordetella flabilis</name>
    <dbReference type="NCBI Taxonomy" id="463014"/>
    <lineage>
        <taxon>Bacteria</taxon>
        <taxon>Pseudomonadati</taxon>
        <taxon>Pseudomonadota</taxon>
        <taxon>Betaproteobacteria</taxon>
        <taxon>Burkholderiales</taxon>
        <taxon>Alcaligenaceae</taxon>
        <taxon>Bordetella</taxon>
    </lineage>
</organism>
<keyword evidence="4" id="KW-1185">Reference proteome</keyword>
<dbReference type="AlphaFoldDB" id="A0A193GB68"/>
<dbReference type="PANTHER" id="PTHR36505">
    <property type="entry name" value="BLR1072 PROTEIN"/>
    <property type="match status" value="1"/>
</dbReference>
<evidence type="ECO:0000259" key="2">
    <source>
        <dbReference type="Pfam" id="PF05239"/>
    </source>
</evidence>
<sequence length="131" mass="14143">MKQTATSLLFAIGMAAAMSSTPLLAQGVQQSITEKRVDVVPLATGYRASKILGADVQNSDRDKIGTIDDIIVTSADQEPYAILSVGGFLGMGTRLVAVPFKRLQVVDKHMRMEGATKESLRALPEFRYADN</sequence>
<reference evidence="3 4" key="1">
    <citation type="submission" date="2016-06" db="EMBL/GenBank/DDBJ databases">
        <title>Complete genome sequences of Bordetella bronchialis and Bordetella flabilis.</title>
        <authorList>
            <person name="LiPuma J.J."/>
            <person name="Spilker T."/>
        </authorList>
    </citation>
    <scope>NUCLEOTIDE SEQUENCE [LARGE SCALE GENOMIC DNA]</scope>
    <source>
        <strain evidence="3 4">AU10664</strain>
    </source>
</reference>
<dbReference type="SUPFAM" id="SSF50346">
    <property type="entry name" value="PRC-barrel domain"/>
    <property type="match status" value="1"/>
</dbReference>
<keyword evidence="1" id="KW-0732">Signal</keyword>
<dbReference type="STRING" id="463014.BAU07_04780"/>
<dbReference type="Pfam" id="PF05239">
    <property type="entry name" value="PRC"/>
    <property type="match status" value="1"/>
</dbReference>
<dbReference type="RefSeq" id="WP_066654571.1">
    <property type="nucleotide sequence ID" value="NZ_CBCSCL010000022.1"/>
</dbReference>
<feature type="chain" id="PRO_5008258760" evidence="1">
    <location>
        <begin position="26"/>
        <end position="131"/>
    </location>
</feature>
<dbReference type="EMBL" id="CP016172">
    <property type="protein sequence ID" value="ANN76519.1"/>
    <property type="molecule type" value="Genomic_DNA"/>
</dbReference>
<dbReference type="KEGG" id="bfz:BAU07_04780"/>
<dbReference type="InterPro" id="IPR027275">
    <property type="entry name" value="PRC-brl_dom"/>
</dbReference>
<dbReference type="PANTHER" id="PTHR36505:SF1">
    <property type="entry name" value="BLR1072 PROTEIN"/>
    <property type="match status" value="1"/>
</dbReference>
<accession>A0A193GB68</accession>